<dbReference type="AlphaFoldDB" id="A0A975YKI4"/>
<dbReference type="HAMAP" id="MF_00223">
    <property type="entry name" value="FolE"/>
    <property type="match status" value="1"/>
</dbReference>
<dbReference type="PANTHER" id="PTHR11109">
    <property type="entry name" value="GTP CYCLOHYDROLASE I"/>
    <property type="match status" value="1"/>
</dbReference>
<evidence type="ECO:0000256" key="1">
    <source>
        <dbReference type="ARBA" id="ARBA00001052"/>
    </source>
</evidence>
<keyword evidence="8" id="KW-0862">Zinc</keyword>
<dbReference type="NCBIfam" id="NF006826">
    <property type="entry name" value="PRK09347.1-3"/>
    <property type="match status" value="1"/>
</dbReference>
<feature type="binding site" evidence="8">
    <location>
        <position position="95"/>
    </location>
    <ligand>
        <name>Zn(2+)</name>
        <dbReference type="ChEBI" id="CHEBI:29105"/>
    </ligand>
</feature>
<comment type="pathway">
    <text evidence="2 8">Cofactor biosynthesis; 7,8-dihydroneopterin triphosphate biosynthesis; 7,8-dihydroneopterin triphosphate from GTP: step 1/1.</text>
</comment>
<feature type="region of interest" description="Disordered" evidence="9">
    <location>
        <begin position="1"/>
        <end position="21"/>
    </location>
</feature>
<evidence type="ECO:0000259" key="10">
    <source>
        <dbReference type="Pfam" id="PF01227"/>
    </source>
</evidence>
<evidence type="ECO:0000256" key="7">
    <source>
        <dbReference type="ARBA" id="ARBA00023134"/>
    </source>
</evidence>
<accession>A0A975YKI4</accession>
<gene>
    <name evidence="8 11" type="primary">folE</name>
    <name evidence="11" type="ORF">KO353_06235</name>
</gene>
<dbReference type="EC" id="3.5.4.16" evidence="8"/>
<protein>
    <recommendedName>
        <fullName evidence="8">GTP cyclohydrolase 1</fullName>
        <ecNumber evidence="8">3.5.4.16</ecNumber>
    </recommendedName>
    <alternativeName>
        <fullName evidence="8">GTP cyclohydrolase I</fullName>
        <shortName evidence="8">GTP-CH-I</shortName>
    </alternativeName>
</protein>
<feature type="domain" description="GTP cyclohydrolase I" evidence="10">
    <location>
        <begin position="25"/>
        <end position="202"/>
    </location>
</feature>
<comment type="subunit">
    <text evidence="4">Toroid-shaped homodecamer, composed of two pentamers of five dimers.</text>
</comment>
<dbReference type="Pfam" id="PF01227">
    <property type="entry name" value="GTP_cyclohydroI"/>
    <property type="match status" value="1"/>
</dbReference>
<dbReference type="RefSeq" id="WP_218286847.1">
    <property type="nucleotide sequence ID" value="NZ_CP076448.1"/>
</dbReference>
<keyword evidence="12" id="KW-1185">Reference proteome</keyword>
<comment type="catalytic activity">
    <reaction evidence="1 8">
        <text>GTP + H2O = 7,8-dihydroneopterin 3'-triphosphate + formate + H(+)</text>
        <dbReference type="Rhea" id="RHEA:17473"/>
        <dbReference type="ChEBI" id="CHEBI:15377"/>
        <dbReference type="ChEBI" id="CHEBI:15378"/>
        <dbReference type="ChEBI" id="CHEBI:15740"/>
        <dbReference type="ChEBI" id="CHEBI:37565"/>
        <dbReference type="ChEBI" id="CHEBI:58462"/>
        <dbReference type="EC" id="3.5.4.16"/>
    </reaction>
</comment>
<dbReference type="InterPro" id="IPR001474">
    <property type="entry name" value="GTP_CycHdrlase_I"/>
</dbReference>
<dbReference type="PANTHER" id="PTHR11109:SF7">
    <property type="entry name" value="GTP CYCLOHYDROLASE 1"/>
    <property type="match status" value="1"/>
</dbReference>
<organism evidence="11 12">
    <name type="scientific">Elioraea tepida</name>
    <dbReference type="NCBI Taxonomy" id="2843330"/>
    <lineage>
        <taxon>Bacteria</taxon>
        <taxon>Pseudomonadati</taxon>
        <taxon>Pseudomonadota</taxon>
        <taxon>Alphaproteobacteria</taxon>
        <taxon>Acetobacterales</taxon>
        <taxon>Elioraeaceae</taxon>
        <taxon>Elioraea</taxon>
    </lineage>
</organism>
<keyword evidence="5 8" id="KW-0554">One-carbon metabolism</keyword>
<evidence type="ECO:0000256" key="3">
    <source>
        <dbReference type="ARBA" id="ARBA00008085"/>
    </source>
</evidence>
<dbReference type="GO" id="GO:0003934">
    <property type="term" value="F:GTP cyclohydrolase I activity"/>
    <property type="evidence" value="ECO:0007669"/>
    <property type="project" value="UniProtKB-UniRule"/>
</dbReference>
<proteinExistence type="inferred from homology"/>
<dbReference type="NCBIfam" id="NF006825">
    <property type="entry name" value="PRK09347.1-2"/>
    <property type="match status" value="1"/>
</dbReference>
<dbReference type="PROSITE" id="PS00860">
    <property type="entry name" value="GTP_CYCLOHYDROL_1_2"/>
    <property type="match status" value="1"/>
</dbReference>
<dbReference type="GO" id="GO:0005525">
    <property type="term" value="F:GTP binding"/>
    <property type="evidence" value="ECO:0007669"/>
    <property type="project" value="UniProtKB-KW"/>
</dbReference>
<keyword evidence="6 8" id="KW-0378">Hydrolase</keyword>
<feature type="binding site" evidence="8">
    <location>
        <position position="166"/>
    </location>
    <ligand>
        <name>Zn(2+)</name>
        <dbReference type="ChEBI" id="CHEBI:29105"/>
    </ligand>
</feature>
<dbReference type="Proteomes" id="UP000694001">
    <property type="component" value="Chromosome"/>
</dbReference>
<dbReference type="FunFam" id="3.30.1130.10:FF:000001">
    <property type="entry name" value="GTP cyclohydrolase 1"/>
    <property type="match status" value="1"/>
</dbReference>
<evidence type="ECO:0000313" key="12">
    <source>
        <dbReference type="Proteomes" id="UP000694001"/>
    </source>
</evidence>
<evidence type="ECO:0000256" key="9">
    <source>
        <dbReference type="SAM" id="MobiDB-lite"/>
    </source>
</evidence>
<dbReference type="EMBL" id="CP076448">
    <property type="protein sequence ID" value="QXM25795.1"/>
    <property type="molecule type" value="Genomic_DNA"/>
</dbReference>
<evidence type="ECO:0000256" key="8">
    <source>
        <dbReference type="HAMAP-Rule" id="MF_00223"/>
    </source>
</evidence>
<dbReference type="GO" id="GO:0006729">
    <property type="term" value="P:tetrahydrobiopterin biosynthetic process"/>
    <property type="evidence" value="ECO:0007669"/>
    <property type="project" value="TreeGrafter"/>
</dbReference>
<dbReference type="KEGG" id="elio:KO353_06235"/>
<keyword evidence="8" id="KW-0479">Metal-binding</keyword>
<sequence length="215" mass="23739">MNIHAPAALSAASVSRPRPTREEAEAAVRTLLLWAGDDPDREGLVDTPARVVRAYEEFFAGYEIDPVELLARTFEETDGYDEMVLLRDIRLESHCEHHMVPIIGRAHVAYLPHKRVVGISKLARVVEAYAKRLQIQEKLTAQIANTINDVLQPKGVAVVIEAAHQCMTTRGIHKPGVSMVTSRMLGAFRDDPATRREFLAMISMGGTSARTASEA</sequence>
<evidence type="ECO:0000256" key="2">
    <source>
        <dbReference type="ARBA" id="ARBA00005080"/>
    </source>
</evidence>
<dbReference type="GO" id="GO:0005737">
    <property type="term" value="C:cytoplasm"/>
    <property type="evidence" value="ECO:0007669"/>
    <property type="project" value="TreeGrafter"/>
</dbReference>
<dbReference type="InterPro" id="IPR020602">
    <property type="entry name" value="GTP_CycHdrlase_I_dom"/>
</dbReference>
<dbReference type="PROSITE" id="PS00859">
    <property type="entry name" value="GTP_CYCLOHYDROL_1_1"/>
    <property type="match status" value="1"/>
</dbReference>
<comment type="similarity">
    <text evidence="3 8">Belongs to the GTP cyclohydrolase I family.</text>
</comment>
<dbReference type="FunFam" id="1.10.286.10:FF:000001">
    <property type="entry name" value="GTP cyclohydrolase 1"/>
    <property type="match status" value="1"/>
</dbReference>
<keyword evidence="7 8" id="KW-0342">GTP-binding</keyword>
<dbReference type="NCBIfam" id="TIGR00063">
    <property type="entry name" value="folE"/>
    <property type="match status" value="1"/>
</dbReference>
<reference evidence="11" key="1">
    <citation type="submission" date="2021-06" db="EMBL/GenBank/DDBJ databases">
        <title>Elioraea tepida, sp. nov., a moderately thermophilic aerobic anoxygenic phototrophic bacterium isolated from an alkaline siliceous hot spring mat community in Yellowstone National Park, WY, USA.</title>
        <authorList>
            <person name="Saini M.K."/>
            <person name="Yoshida S."/>
            <person name="Sebastian A."/>
            <person name="Hirose S."/>
            <person name="Hara E."/>
            <person name="Tamaki H."/>
            <person name="Soulier N.T."/>
            <person name="Albert I."/>
            <person name="Hanada S."/>
            <person name="Bryant D.A."/>
            <person name="Tank M."/>
        </authorList>
    </citation>
    <scope>NUCLEOTIDE SEQUENCE</scope>
    <source>
        <strain evidence="11">MS-P2</strain>
    </source>
</reference>
<dbReference type="GO" id="GO:0008270">
    <property type="term" value="F:zinc ion binding"/>
    <property type="evidence" value="ECO:0007669"/>
    <property type="project" value="UniProtKB-UniRule"/>
</dbReference>
<feature type="binding site" evidence="8">
    <location>
        <position position="98"/>
    </location>
    <ligand>
        <name>Zn(2+)</name>
        <dbReference type="ChEBI" id="CHEBI:29105"/>
    </ligand>
</feature>
<evidence type="ECO:0000256" key="5">
    <source>
        <dbReference type="ARBA" id="ARBA00022563"/>
    </source>
</evidence>
<evidence type="ECO:0000256" key="6">
    <source>
        <dbReference type="ARBA" id="ARBA00022801"/>
    </source>
</evidence>
<dbReference type="GO" id="GO:0046654">
    <property type="term" value="P:tetrahydrofolate biosynthetic process"/>
    <property type="evidence" value="ECO:0007669"/>
    <property type="project" value="UniProtKB-UniRule"/>
</dbReference>
<dbReference type="GO" id="GO:0006730">
    <property type="term" value="P:one-carbon metabolic process"/>
    <property type="evidence" value="ECO:0007669"/>
    <property type="project" value="UniProtKB-UniRule"/>
</dbReference>
<evidence type="ECO:0000313" key="11">
    <source>
        <dbReference type="EMBL" id="QXM25795.1"/>
    </source>
</evidence>
<name>A0A975YKI4_9PROT</name>
<keyword evidence="8" id="KW-0547">Nucleotide-binding</keyword>
<dbReference type="InterPro" id="IPR018234">
    <property type="entry name" value="GTP_CycHdrlase_I_CS"/>
</dbReference>
<evidence type="ECO:0000256" key="4">
    <source>
        <dbReference type="ARBA" id="ARBA00011857"/>
    </source>
</evidence>
<comment type="subunit">
    <text evidence="8">Homopolymer.</text>
</comment>